<accession>A0A934INP7</accession>
<dbReference type="AlphaFoldDB" id="A0A934INP7"/>
<sequence length="156" mass="17541">MALDYKTSIVIDLPRAKVIELFDDPANLGKWQRGFQSFEPISGVPGQPGAKSKLVYQMGKRRMEMIETITRRDLPDAFDGTYDAEGVHNIVENRFVEQGPNQTLWESRNVFEMGSPLMKVMGFLLPGMFKKQTQTYAEDFKAFAERGADVRASGAA</sequence>
<gene>
    <name evidence="1" type="ORF">JEQ47_04855</name>
</gene>
<dbReference type="Gene3D" id="3.30.530.20">
    <property type="match status" value="1"/>
</dbReference>
<reference evidence="1" key="1">
    <citation type="submission" date="2020-12" db="EMBL/GenBank/DDBJ databases">
        <title>Devosia sp. MSA67 isolated from Mo River.</title>
        <authorList>
            <person name="Ma F."/>
            <person name="Zi Z."/>
        </authorList>
    </citation>
    <scope>NUCLEOTIDE SEQUENCE</scope>
    <source>
        <strain evidence="1">MSA67</strain>
    </source>
</reference>
<comment type="caution">
    <text evidence="1">The sequence shown here is derived from an EMBL/GenBank/DDBJ whole genome shotgun (WGS) entry which is preliminary data.</text>
</comment>
<proteinExistence type="predicted"/>
<dbReference type="SUPFAM" id="SSF55961">
    <property type="entry name" value="Bet v1-like"/>
    <property type="match status" value="1"/>
</dbReference>
<dbReference type="Proteomes" id="UP000602124">
    <property type="component" value="Unassembled WGS sequence"/>
</dbReference>
<evidence type="ECO:0000313" key="2">
    <source>
        <dbReference type="Proteomes" id="UP000602124"/>
    </source>
</evidence>
<dbReference type="RefSeq" id="WP_198875244.1">
    <property type="nucleotide sequence ID" value="NZ_JAEKMH010000001.1"/>
</dbReference>
<dbReference type="EMBL" id="JAEKMH010000001">
    <property type="protein sequence ID" value="MBJ3784043.1"/>
    <property type="molecule type" value="Genomic_DNA"/>
</dbReference>
<dbReference type="InterPro" id="IPR023393">
    <property type="entry name" value="START-like_dom_sf"/>
</dbReference>
<name>A0A934INP7_9HYPH</name>
<dbReference type="CDD" id="cd07812">
    <property type="entry name" value="SRPBCC"/>
    <property type="match status" value="1"/>
</dbReference>
<organism evidence="1 2">
    <name type="scientific">Devosia sediminis</name>
    <dbReference type="NCBI Taxonomy" id="2798801"/>
    <lineage>
        <taxon>Bacteria</taxon>
        <taxon>Pseudomonadati</taxon>
        <taxon>Pseudomonadota</taxon>
        <taxon>Alphaproteobacteria</taxon>
        <taxon>Hyphomicrobiales</taxon>
        <taxon>Devosiaceae</taxon>
        <taxon>Devosia</taxon>
    </lineage>
</organism>
<protein>
    <submittedName>
        <fullName evidence="1">SRPBCC family protein</fullName>
    </submittedName>
</protein>
<evidence type="ECO:0000313" key="1">
    <source>
        <dbReference type="EMBL" id="MBJ3784043.1"/>
    </source>
</evidence>
<keyword evidence="2" id="KW-1185">Reference proteome</keyword>